<feature type="transmembrane region" description="Helical" evidence="1">
    <location>
        <begin position="7"/>
        <end position="23"/>
    </location>
</feature>
<feature type="transmembrane region" description="Helical" evidence="1">
    <location>
        <begin position="43"/>
        <end position="68"/>
    </location>
</feature>
<dbReference type="RefSeq" id="WP_057871870.1">
    <property type="nucleotide sequence ID" value="NZ_AZGB01000016.1"/>
</dbReference>
<dbReference type="EMBL" id="AZGB01000016">
    <property type="protein sequence ID" value="KRM06260.1"/>
    <property type="molecule type" value="Genomic_DNA"/>
</dbReference>
<feature type="transmembrane region" description="Helical" evidence="1">
    <location>
        <begin position="105"/>
        <end position="123"/>
    </location>
</feature>
<protein>
    <submittedName>
        <fullName evidence="2">Uncharacterized protein</fullName>
    </submittedName>
</protein>
<comment type="caution">
    <text evidence="2">The sequence shown here is derived from an EMBL/GenBank/DDBJ whole genome shotgun (WGS) entry which is preliminary data.</text>
</comment>
<evidence type="ECO:0000256" key="1">
    <source>
        <dbReference type="SAM" id="Phobius"/>
    </source>
</evidence>
<dbReference type="GeneID" id="98319150"/>
<keyword evidence="3" id="KW-1185">Reference proteome</keyword>
<feature type="transmembrane region" description="Helical" evidence="1">
    <location>
        <begin position="75"/>
        <end position="93"/>
    </location>
</feature>
<name>A0A0R1VSC5_9LACO</name>
<organism evidence="2 3">
    <name type="scientific">Liquorilactobacillus ghanensis DSM 18630</name>
    <dbReference type="NCBI Taxonomy" id="1423750"/>
    <lineage>
        <taxon>Bacteria</taxon>
        <taxon>Bacillati</taxon>
        <taxon>Bacillota</taxon>
        <taxon>Bacilli</taxon>
        <taxon>Lactobacillales</taxon>
        <taxon>Lactobacillaceae</taxon>
        <taxon>Liquorilactobacillus</taxon>
    </lineage>
</organism>
<keyword evidence="1" id="KW-0812">Transmembrane</keyword>
<gene>
    <name evidence="2" type="ORF">FC89_GL001132</name>
</gene>
<evidence type="ECO:0000313" key="3">
    <source>
        <dbReference type="Proteomes" id="UP000051451"/>
    </source>
</evidence>
<proteinExistence type="predicted"/>
<dbReference type="STRING" id="1423750.FC89_GL001132"/>
<keyword evidence="1" id="KW-0472">Membrane</keyword>
<accession>A0A0R1VSC5</accession>
<dbReference type="Proteomes" id="UP000051451">
    <property type="component" value="Unassembled WGS sequence"/>
</dbReference>
<sequence length="137" mass="15418">MRDKDEIIGSLIMLFSLIAGNFYEVKESDLIDPQSKIFTGYQLIFEGASFWALFLVFIPLTILLISIFLGKINPVIYITLVFIAINLVFIAKSDYLNLMNSVNKITFSTGARIFLIGAGYIMFKNFKSILNLANSAK</sequence>
<keyword evidence="1" id="KW-1133">Transmembrane helix</keyword>
<reference evidence="2 3" key="1">
    <citation type="journal article" date="2015" name="Genome Announc.">
        <title>Expanding the biotechnology potential of lactobacilli through comparative genomics of 213 strains and associated genera.</title>
        <authorList>
            <person name="Sun Z."/>
            <person name="Harris H.M."/>
            <person name="McCann A."/>
            <person name="Guo C."/>
            <person name="Argimon S."/>
            <person name="Zhang W."/>
            <person name="Yang X."/>
            <person name="Jeffery I.B."/>
            <person name="Cooney J.C."/>
            <person name="Kagawa T.F."/>
            <person name="Liu W."/>
            <person name="Song Y."/>
            <person name="Salvetti E."/>
            <person name="Wrobel A."/>
            <person name="Rasinkangas P."/>
            <person name="Parkhill J."/>
            <person name="Rea M.C."/>
            <person name="O'Sullivan O."/>
            <person name="Ritari J."/>
            <person name="Douillard F.P."/>
            <person name="Paul Ross R."/>
            <person name="Yang R."/>
            <person name="Briner A.E."/>
            <person name="Felis G.E."/>
            <person name="de Vos W.M."/>
            <person name="Barrangou R."/>
            <person name="Klaenhammer T.R."/>
            <person name="Caufield P.W."/>
            <person name="Cui Y."/>
            <person name="Zhang H."/>
            <person name="O'Toole P.W."/>
        </authorList>
    </citation>
    <scope>NUCLEOTIDE SEQUENCE [LARGE SCALE GENOMIC DNA]</scope>
    <source>
        <strain evidence="2 3">DSM 18630</strain>
    </source>
</reference>
<evidence type="ECO:0000313" key="2">
    <source>
        <dbReference type="EMBL" id="KRM06260.1"/>
    </source>
</evidence>
<dbReference type="PATRIC" id="fig|1423750.3.peg.1158"/>
<dbReference type="AlphaFoldDB" id="A0A0R1VSC5"/>